<evidence type="ECO:0000313" key="4">
    <source>
        <dbReference type="Proteomes" id="UP000438429"/>
    </source>
</evidence>
<dbReference type="InterPro" id="IPR004827">
    <property type="entry name" value="bZIP"/>
</dbReference>
<reference evidence="3 4" key="1">
    <citation type="submission" date="2019-06" db="EMBL/GenBank/DDBJ databases">
        <title>Draft genomes of female and male turbot (Scophthalmus maximus).</title>
        <authorList>
            <person name="Xu H."/>
            <person name="Xu X.-W."/>
            <person name="Shao C."/>
            <person name="Chen S."/>
        </authorList>
    </citation>
    <scope>NUCLEOTIDE SEQUENCE [LARGE SCALE GENOMIC DNA]</scope>
    <source>
        <strain evidence="3">Ysfricsl-2016a</strain>
        <tissue evidence="3">Blood</tissue>
    </source>
</reference>
<evidence type="ECO:0000313" key="3">
    <source>
        <dbReference type="EMBL" id="KAF0022308.1"/>
    </source>
</evidence>
<dbReference type="EMBL" id="VEVO01000033">
    <property type="protein sequence ID" value="KAF0022308.1"/>
    <property type="molecule type" value="Genomic_DNA"/>
</dbReference>
<feature type="domain" description="BZIP" evidence="2">
    <location>
        <begin position="71"/>
        <end position="86"/>
    </location>
</feature>
<feature type="region of interest" description="Disordered" evidence="1">
    <location>
        <begin position="170"/>
        <end position="195"/>
    </location>
</feature>
<dbReference type="PROSITE" id="PS00036">
    <property type="entry name" value="BZIP_BASIC"/>
    <property type="match status" value="1"/>
</dbReference>
<proteinExistence type="predicted"/>
<evidence type="ECO:0000259" key="2">
    <source>
        <dbReference type="PROSITE" id="PS00036"/>
    </source>
</evidence>
<feature type="compositionally biased region" description="Basic and acidic residues" evidence="1">
    <location>
        <begin position="93"/>
        <end position="115"/>
    </location>
</feature>
<dbReference type="AlphaFoldDB" id="A0A6A4RQH7"/>
<protein>
    <recommendedName>
        <fullName evidence="2">BZIP domain-containing protein</fullName>
    </recommendedName>
</protein>
<evidence type="ECO:0000256" key="1">
    <source>
        <dbReference type="SAM" id="MobiDB-lite"/>
    </source>
</evidence>
<gene>
    <name evidence="3" type="ORF">F2P81_025414</name>
</gene>
<organism evidence="3 4">
    <name type="scientific">Scophthalmus maximus</name>
    <name type="common">Turbot</name>
    <name type="synonym">Psetta maxima</name>
    <dbReference type="NCBI Taxonomy" id="52904"/>
    <lineage>
        <taxon>Eukaryota</taxon>
        <taxon>Metazoa</taxon>
        <taxon>Chordata</taxon>
        <taxon>Craniata</taxon>
        <taxon>Vertebrata</taxon>
        <taxon>Euteleostomi</taxon>
        <taxon>Actinopterygii</taxon>
        <taxon>Neopterygii</taxon>
        <taxon>Teleostei</taxon>
        <taxon>Neoteleostei</taxon>
        <taxon>Acanthomorphata</taxon>
        <taxon>Carangaria</taxon>
        <taxon>Pleuronectiformes</taxon>
        <taxon>Pleuronectoidei</taxon>
        <taxon>Scophthalmidae</taxon>
        <taxon>Scophthalmus</taxon>
    </lineage>
</organism>
<comment type="caution">
    <text evidence="3">The sequence shown here is derived from an EMBL/GenBank/DDBJ whole genome shotgun (WGS) entry which is preliminary data.</text>
</comment>
<accession>A0A6A4RQH7</accession>
<sequence length="251" mass="28314">MCSIPDGRAATLRDVKLYDPCAGLSIGCSCSRPVMNSVRTFGRSCGADGQSDKDRVCDAPEQDVGQEGMKRRQLQNNQAAREKRERKKRKRERYRERGEGRRERRDLREEKKEREREEEEEKERNCGPHCSGLLQPAAVCYWTDLQRQRPSEPAEAAVCNWTDLHLQKQPSATSTDLPRPQQPSATGLTCSGSSRLHLQKQPSATGLTCSGSSRLYLQKQPSATGLTYTCRSSRLQRALTCRGRSSRLLLD</sequence>
<dbReference type="GO" id="GO:0003700">
    <property type="term" value="F:DNA-binding transcription factor activity"/>
    <property type="evidence" value="ECO:0007669"/>
    <property type="project" value="InterPro"/>
</dbReference>
<feature type="region of interest" description="Disordered" evidence="1">
    <location>
        <begin position="45"/>
        <end position="128"/>
    </location>
</feature>
<name>A0A6A4RQH7_SCOMX</name>
<dbReference type="Proteomes" id="UP000438429">
    <property type="component" value="Unassembled WGS sequence"/>
</dbReference>